<organism evidence="2 3">
    <name type="scientific">Thecamonas trahens ATCC 50062</name>
    <dbReference type="NCBI Taxonomy" id="461836"/>
    <lineage>
        <taxon>Eukaryota</taxon>
        <taxon>Apusozoa</taxon>
        <taxon>Apusomonadida</taxon>
        <taxon>Apusomonadidae</taxon>
        <taxon>Thecamonas</taxon>
    </lineage>
</organism>
<evidence type="ECO:0000313" key="2">
    <source>
        <dbReference type="EMBL" id="KNC55743.1"/>
    </source>
</evidence>
<feature type="region of interest" description="Disordered" evidence="1">
    <location>
        <begin position="230"/>
        <end position="254"/>
    </location>
</feature>
<protein>
    <submittedName>
        <fullName evidence="2">Uncharacterized protein</fullName>
    </submittedName>
</protein>
<reference evidence="2 3" key="1">
    <citation type="submission" date="2010-05" db="EMBL/GenBank/DDBJ databases">
        <title>The Genome Sequence of Thecamonas trahens ATCC 50062.</title>
        <authorList>
            <consortium name="The Broad Institute Genome Sequencing Platform"/>
            <person name="Russ C."/>
            <person name="Cuomo C."/>
            <person name="Shea T."/>
            <person name="Young S.K."/>
            <person name="Zeng Q."/>
            <person name="Koehrsen M."/>
            <person name="Haas B."/>
            <person name="Borodovsky M."/>
            <person name="Guigo R."/>
            <person name="Alvarado L."/>
            <person name="Berlin A."/>
            <person name="Bochicchio J."/>
            <person name="Borenstein D."/>
            <person name="Chapman S."/>
            <person name="Chen Z."/>
            <person name="Freedman E."/>
            <person name="Gellesch M."/>
            <person name="Goldberg J."/>
            <person name="Griggs A."/>
            <person name="Gujja S."/>
            <person name="Heilman E."/>
            <person name="Heiman D."/>
            <person name="Hepburn T."/>
            <person name="Howarth C."/>
            <person name="Jen D."/>
            <person name="Larson L."/>
            <person name="Mehta T."/>
            <person name="Park D."/>
            <person name="Pearson M."/>
            <person name="Roberts A."/>
            <person name="Saif S."/>
            <person name="Shenoy N."/>
            <person name="Sisk P."/>
            <person name="Stolte C."/>
            <person name="Sykes S."/>
            <person name="Thomson T."/>
            <person name="Walk T."/>
            <person name="White J."/>
            <person name="Yandava C."/>
            <person name="Burger G."/>
            <person name="Gray M.W."/>
            <person name="Holland P.W.H."/>
            <person name="King N."/>
            <person name="Lang F.B.F."/>
            <person name="Roger A.J."/>
            <person name="Ruiz-Trillo I."/>
            <person name="Lander E."/>
            <person name="Nusbaum C."/>
        </authorList>
    </citation>
    <scope>NUCLEOTIDE SEQUENCE [LARGE SCALE GENOMIC DNA]</scope>
    <source>
        <strain evidence="2 3">ATCC 50062</strain>
    </source>
</reference>
<gene>
    <name evidence="2" type="ORF">AMSG_11140</name>
</gene>
<sequence>MSLPDEDEVERLLRQTAEAVALEQGVLSHNAHHADHDLAARFAALAGADDDQAADALLEQIADEIHADEEAGDAYERASAYAMAQRLERLKAAAAGDARTPVAHPDMQVATHDPHAALTALDALPVVDAAGRLQSPGVSARPPQIGKGKRNHKRRKEKRMKRKKKEQQQQHSSSSASYSASISYSDYDSDVSDDDSDDDSDAGLTPEQMYYKARAREKAGLALEKELLAKQRAARGRDKKPVAPADDDKKCSIQ</sequence>
<feature type="region of interest" description="Disordered" evidence="1">
    <location>
        <begin position="133"/>
        <end position="211"/>
    </location>
</feature>
<dbReference type="AlphaFoldDB" id="A0A0L0DW50"/>
<dbReference type="RefSeq" id="XP_013752896.1">
    <property type="nucleotide sequence ID" value="XM_013897442.1"/>
</dbReference>
<dbReference type="EMBL" id="GL349503">
    <property type="protein sequence ID" value="KNC55743.1"/>
    <property type="molecule type" value="Genomic_DNA"/>
</dbReference>
<evidence type="ECO:0000313" key="3">
    <source>
        <dbReference type="Proteomes" id="UP000054408"/>
    </source>
</evidence>
<name>A0A0L0DW50_THETB</name>
<feature type="compositionally biased region" description="Acidic residues" evidence="1">
    <location>
        <begin position="187"/>
        <end position="201"/>
    </location>
</feature>
<keyword evidence="3" id="KW-1185">Reference proteome</keyword>
<accession>A0A0L0DW50</accession>
<dbReference type="GeneID" id="25569193"/>
<proteinExistence type="predicted"/>
<dbReference type="Proteomes" id="UP000054408">
    <property type="component" value="Unassembled WGS sequence"/>
</dbReference>
<evidence type="ECO:0000256" key="1">
    <source>
        <dbReference type="SAM" id="MobiDB-lite"/>
    </source>
</evidence>
<feature type="compositionally biased region" description="Low complexity" evidence="1">
    <location>
        <begin position="172"/>
        <end position="186"/>
    </location>
</feature>
<feature type="compositionally biased region" description="Basic residues" evidence="1">
    <location>
        <begin position="147"/>
        <end position="165"/>
    </location>
</feature>